<sequence>MSDWKHYVRQWRQAVRAERERLKVRLSPAEPDFLPAALEVIERPVSPTARLTSWLLLTGLVLTLLWAAVGQVDIVASAEGAITPTDNVKLVQASGPGVVRHIHVREGDWVRRGAPLIDLDPTVSGAEEIQAAAALAAARIEAARSLAVADALSGRSASFEPAADLPAEVAHTQRRLVEAQLAQSRSGQASLLDARAAALADARSAQAQIDKYNATLPILDKQIAGMNALAAKGYAPGMRLMELNRQRGAEAGEREVARAQRERALADARKFAAQANEAAQDARQRALSDLARAQSEVVLRGEELRKAREKSRLQRLVAPVDGSIQQLDVHTVGGVVEAAKPLMIVVPDGALTVQARVLNKDAGFVRAGQPVAVKLQAFPFTVYGTVPGRIVSISRDAVPDKDVGPYFLARIALERDRIDTPKGPVKLTAGLAATSDIVVGRRSILAYLVGPIEQIRREAGRER</sequence>
<accession>A0ABM6TJ02</accession>
<dbReference type="InterPro" id="IPR050739">
    <property type="entry name" value="MFP"/>
</dbReference>
<comment type="similarity">
    <text evidence="2 9">Belongs to the membrane fusion protein (MFP) (TC 8.A.1) family.</text>
</comment>
<dbReference type="Gene3D" id="2.40.30.170">
    <property type="match status" value="1"/>
</dbReference>
<keyword evidence="7 9" id="KW-1133">Transmembrane helix</keyword>
<keyword evidence="14" id="KW-1185">Reference proteome</keyword>
<dbReference type="PANTHER" id="PTHR30386:SF27">
    <property type="entry name" value="MEMBRANE FUSION PROTEIN (MFP) FAMILY PROTEIN"/>
    <property type="match status" value="1"/>
</dbReference>
<keyword evidence="6 9" id="KW-0812">Transmembrane</keyword>
<evidence type="ECO:0000313" key="14">
    <source>
        <dbReference type="Proteomes" id="UP000240527"/>
    </source>
</evidence>
<dbReference type="Pfam" id="PF26002">
    <property type="entry name" value="Beta-barrel_AprE"/>
    <property type="match status" value="1"/>
</dbReference>
<evidence type="ECO:0000256" key="2">
    <source>
        <dbReference type="ARBA" id="ARBA00009477"/>
    </source>
</evidence>
<keyword evidence="8 9" id="KW-0472">Membrane</keyword>
<evidence type="ECO:0000256" key="1">
    <source>
        <dbReference type="ARBA" id="ARBA00004377"/>
    </source>
</evidence>
<evidence type="ECO:0000256" key="10">
    <source>
        <dbReference type="SAM" id="Coils"/>
    </source>
</evidence>
<evidence type="ECO:0000256" key="7">
    <source>
        <dbReference type="ARBA" id="ARBA00022989"/>
    </source>
</evidence>
<dbReference type="NCBIfam" id="TIGR01843">
    <property type="entry name" value="type_I_hlyD"/>
    <property type="match status" value="1"/>
</dbReference>
<dbReference type="PANTHER" id="PTHR30386">
    <property type="entry name" value="MEMBRANE FUSION SUBUNIT OF EMRAB-TOLC MULTIDRUG EFFLUX PUMP"/>
    <property type="match status" value="1"/>
</dbReference>
<dbReference type="InterPro" id="IPR006144">
    <property type="entry name" value="Secretion_HlyD_CS"/>
</dbReference>
<protein>
    <recommendedName>
        <fullName evidence="9">Membrane fusion protein (MFP) family protein</fullName>
    </recommendedName>
</protein>
<dbReference type="RefSeq" id="WP_013080170.1">
    <property type="nucleotide sequence ID" value="NZ_CP027850.1"/>
</dbReference>
<evidence type="ECO:0000256" key="8">
    <source>
        <dbReference type="ARBA" id="ARBA00023136"/>
    </source>
</evidence>
<organism evidence="13 14">
    <name type="scientific">Caulobacter segnis</name>
    <dbReference type="NCBI Taxonomy" id="88688"/>
    <lineage>
        <taxon>Bacteria</taxon>
        <taxon>Pseudomonadati</taxon>
        <taxon>Pseudomonadota</taxon>
        <taxon>Alphaproteobacteria</taxon>
        <taxon>Caulobacterales</taxon>
        <taxon>Caulobacteraceae</taxon>
        <taxon>Caulobacter</taxon>
    </lineage>
</organism>
<dbReference type="InterPro" id="IPR058781">
    <property type="entry name" value="HH_AprE-like"/>
</dbReference>
<feature type="domain" description="AprE-like beta-barrel" evidence="12">
    <location>
        <begin position="351"/>
        <end position="439"/>
    </location>
</feature>
<keyword evidence="4 9" id="KW-1003">Cell membrane</keyword>
<dbReference type="InterPro" id="IPR010129">
    <property type="entry name" value="T1SS_HlyD"/>
</dbReference>
<feature type="transmembrane region" description="Helical" evidence="9">
    <location>
        <begin position="51"/>
        <end position="69"/>
    </location>
</feature>
<dbReference type="SUPFAM" id="SSF111369">
    <property type="entry name" value="HlyD-like secretion proteins"/>
    <property type="match status" value="1"/>
</dbReference>
<keyword evidence="10" id="KW-0175">Coiled coil</keyword>
<evidence type="ECO:0000256" key="5">
    <source>
        <dbReference type="ARBA" id="ARBA00022519"/>
    </source>
</evidence>
<feature type="coiled-coil region" evidence="10">
    <location>
        <begin position="249"/>
        <end position="296"/>
    </location>
</feature>
<keyword evidence="5 9" id="KW-0997">Cell inner membrane</keyword>
<keyword evidence="3 9" id="KW-0813">Transport</keyword>
<dbReference type="Proteomes" id="UP000240527">
    <property type="component" value="Chromosome"/>
</dbReference>
<evidence type="ECO:0000256" key="3">
    <source>
        <dbReference type="ARBA" id="ARBA00022448"/>
    </source>
</evidence>
<name>A0ABM6TJ02_9CAUL</name>
<comment type="subcellular location">
    <subcellularLocation>
        <location evidence="1 9">Cell inner membrane</location>
        <topology evidence="1 9">Single-pass membrane protein</topology>
    </subcellularLocation>
</comment>
<proteinExistence type="inferred from homology"/>
<gene>
    <name evidence="13" type="ORF">B7G68_15775</name>
</gene>
<dbReference type="PROSITE" id="PS00543">
    <property type="entry name" value="HLYD_FAMILY"/>
    <property type="match status" value="1"/>
</dbReference>
<evidence type="ECO:0000259" key="11">
    <source>
        <dbReference type="Pfam" id="PF25994"/>
    </source>
</evidence>
<evidence type="ECO:0000259" key="12">
    <source>
        <dbReference type="Pfam" id="PF26002"/>
    </source>
</evidence>
<evidence type="ECO:0000313" key="13">
    <source>
        <dbReference type="EMBL" id="AVQ03179.1"/>
    </source>
</evidence>
<evidence type="ECO:0000256" key="4">
    <source>
        <dbReference type="ARBA" id="ARBA00022475"/>
    </source>
</evidence>
<evidence type="ECO:0000256" key="6">
    <source>
        <dbReference type="ARBA" id="ARBA00022692"/>
    </source>
</evidence>
<dbReference type="PRINTS" id="PR01490">
    <property type="entry name" value="RTXTOXIND"/>
</dbReference>
<dbReference type="Gene3D" id="2.40.50.100">
    <property type="match status" value="1"/>
</dbReference>
<dbReference type="InterPro" id="IPR058982">
    <property type="entry name" value="Beta-barrel_AprE"/>
</dbReference>
<dbReference type="EMBL" id="CP027850">
    <property type="protein sequence ID" value="AVQ03179.1"/>
    <property type="molecule type" value="Genomic_DNA"/>
</dbReference>
<evidence type="ECO:0000256" key="9">
    <source>
        <dbReference type="RuleBase" id="RU365093"/>
    </source>
</evidence>
<dbReference type="Pfam" id="PF25994">
    <property type="entry name" value="HH_AprE"/>
    <property type="match status" value="1"/>
</dbReference>
<feature type="domain" description="AprE-like long alpha-helical hairpin" evidence="11">
    <location>
        <begin position="129"/>
        <end position="309"/>
    </location>
</feature>
<reference evidence="13 14" key="1">
    <citation type="journal article" date="2015" name="Biotechnol. Bioeng.">
        <title>Genome sequence and phenotypic characterization of Caulobacter segnis.</title>
        <authorList>
            <person name="Patel S."/>
            <person name="Fletcher B."/>
            <person name="Scott D.C."/>
            <person name="Ely B."/>
        </authorList>
    </citation>
    <scope>NUCLEOTIDE SEQUENCE [LARGE SCALE GENOMIC DNA]</scope>
    <source>
        <strain evidence="13 14">TK0059</strain>
    </source>
</reference>